<dbReference type="GO" id="GO:0004222">
    <property type="term" value="F:metalloendopeptidase activity"/>
    <property type="evidence" value="ECO:0007669"/>
    <property type="project" value="InterPro"/>
</dbReference>
<protein>
    <recommendedName>
        <fullName evidence="10">intramembrane prenyl-peptidase Rce1</fullName>
        <ecNumber evidence="10">3.4.26.1</ecNumber>
    </recommendedName>
</protein>
<evidence type="ECO:0000256" key="5">
    <source>
        <dbReference type="ARBA" id="ARBA00022801"/>
    </source>
</evidence>
<dbReference type="GO" id="GO:0005789">
    <property type="term" value="C:endoplasmic reticulum membrane"/>
    <property type="evidence" value="ECO:0007669"/>
    <property type="project" value="UniProtKB-SubCell"/>
</dbReference>
<evidence type="ECO:0000256" key="3">
    <source>
        <dbReference type="ARBA" id="ARBA00022670"/>
    </source>
</evidence>
<feature type="transmembrane region" description="Helical" evidence="11">
    <location>
        <begin position="274"/>
        <end position="294"/>
    </location>
</feature>
<dbReference type="GO" id="GO:0071586">
    <property type="term" value="P:CAAX-box protein processing"/>
    <property type="evidence" value="ECO:0007669"/>
    <property type="project" value="InterPro"/>
</dbReference>
<keyword evidence="4 11" id="KW-0812">Transmembrane</keyword>
<keyword evidence="6" id="KW-0256">Endoplasmic reticulum</keyword>
<reference evidence="13 14" key="1">
    <citation type="submission" date="2019-06" db="EMBL/GenBank/DDBJ databases">
        <title>Wine fermentation using esterase from Monascus purpureus.</title>
        <authorList>
            <person name="Geng C."/>
            <person name="Zhang Y."/>
        </authorList>
    </citation>
    <scope>NUCLEOTIDE SEQUENCE [LARGE SCALE GENOMIC DNA]</scope>
    <source>
        <strain evidence="13">HQ1</strain>
    </source>
</reference>
<evidence type="ECO:0000256" key="6">
    <source>
        <dbReference type="ARBA" id="ARBA00022824"/>
    </source>
</evidence>
<dbReference type="PANTHER" id="PTHR13046">
    <property type="entry name" value="PROTEASE U48 CAAX PRENYL PROTEASE RCE1"/>
    <property type="match status" value="1"/>
</dbReference>
<dbReference type="InterPro" id="IPR039731">
    <property type="entry name" value="Rce1"/>
</dbReference>
<feature type="transmembrane region" description="Helical" evidence="11">
    <location>
        <begin position="106"/>
        <end position="126"/>
    </location>
</feature>
<feature type="transmembrane region" description="Helical" evidence="11">
    <location>
        <begin position="67"/>
        <end position="86"/>
    </location>
</feature>
<keyword evidence="8 11" id="KW-0472">Membrane</keyword>
<evidence type="ECO:0000256" key="2">
    <source>
        <dbReference type="ARBA" id="ARBA00006897"/>
    </source>
</evidence>
<accession>A0A507QZ82</accession>
<keyword evidence="14" id="KW-1185">Reference proteome</keyword>
<feature type="transmembrane region" description="Helical" evidence="11">
    <location>
        <begin position="28"/>
        <end position="46"/>
    </location>
</feature>
<feature type="domain" description="CAAX prenyl protease 2/Lysostaphin resistance protein A-like" evidence="12">
    <location>
        <begin position="144"/>
        <end position="231"/>
    </location>
</feature>
<dbReference type="Pfam" id="PF02517">
    <property type="entry name" value="Rce1-like"/>
    <property type="match status" value="1"/>
</dbReference>
<feature type="transmembrane region" description="Helical" evidence="11">
    <location>
        <begin position="179"/>
        <end position="196"/>
    </location>
</feature>
<name>A0A507QZ82_MONPU</name>
<comment type="similarity">
    <text evidence="2">Belongs to the peptidase U48 family.</text>
</comment>
<sequence>MAPVGFVVHLRSLYAKESEDPVISTRTAATLSILLTLFYVVPLYLFSSTRPTPSLSRDAPSVIRARMRTVTATSAISALAVILLLLDKGNVSLPEALKLLGWWPIAISDVLSCLLLTALLFAGPLFEKWAVGEWREEAEKLSGWIGWRNYVAGPVSEELIFRSAIIPLHLLAKTSPGRIIFLAPLYFGIAHVHHFYEFRLTHPGTSVAAALLRSIFQFGYTTIFGCFCNYCGLPRLWGRLEIPVYVGPGSLRGKDADPRSASVTLSKSGNVLTVTYYALLISGAITFYFQFWPLTESHRALASFTATA</sequence>
<proteinExistence type="inferred from homology"/>
<keyword evidence="5" id="KW-0378">Hydrolase</keyword>
<dbReference type="AlphaFoldDB" id="A0A507QZ82"/>
<dbReference type="EMBL" id="VIFY01000047">
    <property type="protein sequence ID" value="TQB73306.1"/>
    <property type="molecule type" value="Genomic_DNA"/>
</dbReference>
<evidence type="ECO:0000256" key="11">
    <source>
        <dbReference type="SAM" id="Phobius"/>
    </source>
</evidence>
<comment type="subcellular location">
    <subcellularLocation>
        <location evidence="1">Endoplasmic reticulum membrane</location>
        <topology evidence="1">Multi-pass membrane protein</topology>
    </subcellularLocation>
</comment>
<dbReference type="Proteomes" id="UP000319663">
    <property type="component" value="Unassembled WGS sequence"/>
</dbReference>
<dbReference type="PANTHER" id="PTHR13046:SF0">
    <property type="entry name" value="CAAX PRENYL PROTEASE 2"/>
    <property type="match status" value="1"/>
</dbReference>
<evidence type="ECO:0000256" key="1">
    <source>
        <dbReference type="ARBA" id="ARBA00004477"/>
    </source>
</evidence>
<dbReference type="InterPro" id="IPR003675">
    <property type="entry name" value="Rce1/LyrA-like_dom"/>
</dbReference>
<evidence type="ECO:0000313" key="14">
    <source>
        <dbReference type="Proteomes" id="UP000319663"/>
    </source>
</evidence>
<evidence type="ECO:0000256" key="7">
    <source>
        <dbReference type="ARBA" id="ARBA00022989"/>
    </source>
</evidence>
<comment type="catalytic activity">
    <reaction evidence="9">
        <text>Hydrolyzes the peptide bond -P2-(S-farnesyl or geranylgeranyl)C-P1'-P2'-P3'-COOH where P1' and P2' are amino acids with aliphatic sidechains and P3' is any C-terminal residue.</text>
        <dbReference type="EC" id="3.4.26.1"/>
    </reaction>
</comment>
<keyword evidence="7 11" id="KW-1133">Transmembrane helix</keyword>
<keyword evidence="3" id="KW-0645">Protease</keyword>
<evidence type="ECO:0000256" key="10">
    <source>
        <dbReference type="ARBA" id="ARBA00049729"/>
    </source>
</evidence>
<evidence type="ECO:0000259" key="12">
    <source>
        <dbReference type="Pfam" id="PF02517"/>
    </source>
</evidence>
<evidence type="ECO:0000256" key="9">
    <source>
        <dbReference type="ARBA" id="ARBA00047280"/>
    </source>
</evidence>
<evidence type="ECO:0000256" key="4">
    <source>
        <dbReference type="ARBA" id="ARBA00022692"/>
    </source>
</evidence>
<organism evidence="13 14">
    <name type="scientific">Monascus purpureus</name>
    <name type="common">Red mold</name>
    <name type="synonym">Monascus anka</name>
    <dbReference type="NCBI Taxonomy" id="5098"/>
    <lineage>
        <taxon>Eukaryota</taxon>
        <taxon>Fungi</taxon>
        <taxon>Dikarya</taxon>
        <taxon>Ascomycota</taxon>
        <taxon>Pezizomycotina</taxon>
        <taxon>Eurotiomycetes</taxon>
        <taxon>Eurotiomycetidae</taxon>
        <taxon>Eurotiales</taxon>
        <taxon>Aspergillaceae</taxon>
        <taxon>Monascus</taxon>
    </lineage>
</organism>
<dbReference type="STRING" id="5098.A0A507QZ82"/>
<evidence type="ECO:0000256" key="8">
    <source>
        <dbReference type="ARBA" id="ARBA00023136"/>
    </source>
</evidence>
<gene>
    <name evidence="13" type="ORF">MPDQ_005969</name>
</gene>
<dbReference type="EC" id="3.4.26.1" evidence="10"/>
<evidence type="ECO:0000313" key="13">
    <source>
        <dbReference type="EMBL" id="TQB73306.1"/>
    </source>
</evidence>
<comment type="caution">
    <text evidence="13">The sequence shown here is derived from an EMBL/GenBank/DDBJ whole genome shotgun (WGS) entry which is preliminary data.</text>
</comment>